<gene>
    <name evidence="1" type="ORF">AWC17_14875</name>
</gene>
<dbReference type="RefSeq" id="WP_007172124.1">
    <property type="nucleotide sequence ID" value="NZ_JACKSS010000154.1"/>
</dbReference>
<dbReference type="STRING" id="244292.ABW17_26705"/>
<proteinExistence type="predicted"/>
<keyword evidence="2" id="KW-1185">Reference proteome</keyword>
<evidence type="ECO:0000313" key="1">
    <source>
        <dbReference type="EMBL" id="ORW16488.1"/>
    </source>
</evidence>
<dbReference type="EMBL" id="LQPH01000161">
    <property type="protein sequence ID" value="ORW16488.1"/>
    <property type="molecule type" value="Genomic_DNA"/>
</dbReference>
<organism evidence="1 2">
    <name type="scientific">Mycobacterium nebraskense</name>
    <dbReference type="NCBI Taxonomy" id="244292"/>
    <lineage>
        <taxon>Bacteria</taxon>
        <taxon>Bacillati</taxon>
        <taxon>Actinomycetota</taxon>
        <taxon>Actinomycetes</taxon>
        <taxon>Mycobacteriales</taxon>
        <taxon>Mycobacteriaceae</taxon>
        <taxon>Mycobacterium</taxon>
    </lineage>
</organism>
<name>A0A0F5N9T7_9MYCO</name>
<dbReference type="OrthoDB" id="4731314at2"/>
<reference evidence="1 2" key="1">
    <citation type="submission" date="2016-01" db="EMBL/GenBank/DDBJ databases">
        <title>The new phylogeny of the genus Mycobacterium.</title>
        <authorList>
            <person name="Tarcisio F."/>
            <person name="Conor M."/>
            <person name="Antonella G."/>
            <person name="Elisabetta G."/>
            <person name="Giulia F.S."/>
            <person name="Sara T."/>
            <person name="Anna F."/>
            <person name="Clotilde B."/>
            <person name="Roberto B."/>
            <person name="Veronica D.S."/>
            <person name="Fabio R."/>
            <person name="Monica P."/>
            <person name="Olivier J."/>
            <person name="Enrico T."/>
            <person name="Nicola S."/>
        </authorList>
    </citation>
    <scope>NUCLEOTIDE SEQUENCE [LARGE SCALE GENOMIC DNA]</scope>
    <source>
        <strain evidence="1 2">DSM 44803</strain>
    </source>
</reference>
<comment type="caution">
    <text evidence="1">The sequence shown here is derived from an EMBL/GenBank/DDBJ whole genome shotgun (WGS) entry which is preliminary data.</text>
</comment>
<evidence type="ECO:0000313" key="2">
    <source>
        <dbReference type="Proteomes" id="UP000193781"/>
    </source>
</evidence>
<accession>A0A0F5N9T7</accession>
<dbReference type="Proteomes" id="UP000193781">
    <property type="component" value="Unassembled WGS sequence"/>
</dbReference>
<sequence length="107" mass="11408">MPSSSAATRVLRDDLLAQLRIAQRPLTTAQLRLHAPDVPVAGVAISCAPIHEQIYRVLCGLERQGLLTRGGREGREVTWTAAANPADREIAALEAAFSASDGQPAPR</sequence>
<dbReference type="AlphaFoldDB" id="A0A0F5N9T7"/>
<protein>
    <submittedName>
        <fullName evidence="1">Uncharacterized protein</fullName>
    </submittedName>
</protein>